<dbReference type="Gene3D" id="3.30.110.170">
    <property type="entry name" value="Protein of unknown function (DUF541), domain 1"/>
    <property type="match status" value="1"/>
</dbReference>
<keyword evidence="1" id="KW-0472">Membrane</keyword>
<keyword evidence="1" id="KW-0812">Transmembrane</keyword>
<sequence>MLVSIFSLCYYVYIMENIKNHGGWVVGLVLLVFSAIFFLAAQNFSKQGSYVEVKGLSEKIVKADVAIWSMNFEVKSNNIDVLYADINKNISSINSFLVEKGFEASEINVAPVNIYQDTYKDALFRYNANVQLSLYTKKVDLVKSASKDTLLLVKKGVTLNQNSIEFQFSDINSVKPEMLAEAIKNARDAATQFATESGSKLGSVARGNQGVFDITDKDPGSPEFKKIRVVSTLRFLIN</sequence>
<dbReference type="InterPro" id="IPR007497">
    <property type="entry name" value="SIMPL/DUF541"/>
</dbReference>
<evidence type="ECO:0008006" key="4">
    <source>
        <dbReference type="Google" id="ProtNLM"/>
    </source>
</evidence>
<dbReference type="InterPro" id="IPR016907">
    <property type="entry name" value="UCP029033"/>
</dbReference>
<dbReference type="InterPro" id="IPR052022">
    <property type="entry name" value="26kDa_periplasmic_antigen"/>
</dbReference>
<dbReference type="Pfam" id="PF04402">
    <property type="entry name" value="SIMPL"/>
    <property type="match status" value="1"/>
</dbReference>
<dbReference type="Gene3D" id="3.30.70.2970">
    <property type="entry name" value="Protein of unknown function (DUF541), domain 2"/>
    <property type="match status" value="1"/>
</dbReference>
<keyword evidence="1" id="KW-1133">Transmembrane helix</keyword>
<dbReference type="EMBL" id="LBQZ01000009">
    <property type="protein sequence ID" value="KKP88989.1"/>
    <property type="molecule type" value="Genomic_DNA"/>
</dbReference>
<name>A0A0G0D433_9BACT</name>
<organism evidence="2 3">
    <name type="scientific">Candidatus Nomurabacteria bacterium GW2011_GWC2_35_8</name>
    <dbReference type="NCBI Taxonomy" id="1618752"/>
    <lineage>
        <taxon>Bacteria</taxon>
        <taxon>Candidatus Nomuraibacteriota</taxon>
    </lineage>
</organism>
<reference evidence="2 3" key="1">
    <citation type="journal article" date="2015" name="Nature">
        <title>rRNA introns, odd ribosomes, and small enigmatic genomes across a large radiation of phyla.</title>
        <authorList>
            <person name="Brown C.T."/>
            <person name="Hug L.A."/>
            <person name="Thomas B.C."/>
            <person name="Sharon I."/>
            <person name="Castelle C.J."/>
            <person name="Singh A."/>
            <person name="Wilkins M.J."/>
            <person name="Williams K.H."/>
            <person name="Banfield J.F."/>
        </authorList>
    </citation>
    <scope>NUCLEOTIDE SEQUENCE [LARGE SCALE GENOMIC DNA]</scope>
</reference>
<evidence type="ECO:0000256" key="1">
    <source>
        <dbReference type="SAM" id="Phobius"/>
    </source>
</evidence>
<evidence type="ECO:0000313" key="3">
    <source>
        <dbReference type="Proteomes" id="UP000034798"/>
    </source>
</evidence>
<dbReference type="Proteomes" id="UP000034798">
    <property type="component" value="Unassembled WGS sequence"/>
</dbReference>
<evidence type="ECO:0000313" key="2">
    <source>
        <dbReference type="EMBL" id="KKP88989.1"/>
    </source>
</evidence>
<protein>
    <recommendedName>
        <fullName evidence="4">SIMPL domain-containing protein</fullName>
    </recommendedName>
</protein>
<dbReference type="PANTHER" id="PTHR34387">
    <property type="entry name" value="SLR1258 PROTEIN"/>
    <property type="match status" value="1"/>
</dbReference>
<dbReference type="PIRSF" id="PIRSF029033">
    <property type="entry name" value="UCP029033"/>
    <property type="match status" value="1"/>
</dbReference>
<dbReference type="AlphaFoldDB" id="A0A0G0D433"/>
<gene>
    <name evidence="2" type="ORF">UR91_C0009G0003</name>
</gene>
<dbReference type="PANTHER" id="PTHR34387:SF2">
    <property type="entry name" value="SLR1258 PROTEIN"/>
    <property type="match status" value="1"/>
</dbReference>
<comment type="caution">
    <text evidence="2">The sequence shown here is derived from an EMBL/GenBank/DDBJ whole genome shotgun (WGS) entry which is preliminary data.</text>
</comment>
<dbReference type="GO" id="GO:0006974">
    <property type="term" value="P:DNA damage response"/>
    <property type="evidence" value="ECO:0007669"/>
    <property type="project" value="TreeGrafter"/>
</dbReference>
<proteinExistence type="predicted"/>
<accession>A0A0G0D433</accession>
<feature type="transmembrane region" description="Helical" evidence="1">
    <location>
        <begin position="22"/>
        <end position="41"/>
    </location>
</feature>